<proteinExistence type="predicted"/>
<protein>
    <recommendedName>
        <fullName evidence="1">GAF domain-containing protein</fullName>
    </recommendedName>
</protein>
<reference evidence="3" key="1">
    <citation type="journal article" date="2019" name="Int. J. Syst. Evol. Microbiol.">
        <title>The Global Catalogue of Microorganisms (GCM) 10K type strain sequencing project: providing services to taxonomists for standard genome sequencing and annotation.</title>
        <authorList>
            <consortium name="The Broad Institute Genomics Platform"/>
            <consortium name="The Broad Institute Genome Sequencing Center for Infectious Disease"/>
            <person name="Wu L."/>
            <person name="Ma J."/>
        </authorList>
    </citation>
    <scope>NUCLEOTIDE SEQUENCE [LARGE SCALE GENOMIC DNA]</scope>
    <source>
        <strain evidence="3">JCM 17563</strain>
    </source>
</reference>
<dbReference type="SUPFAM" id="SSF55781">
    <property type="entry name" value="GAF domain-like"/>
    <property type="match status" value="1"/>
</dbReference>
<keyword evidence="3" id="KW-1185">Reference proteome</keyword>
<gene>
    <name evidence="2" type="ORF">GCM10022280_22120</name>
</gene>
<accession>A0ABP7T5C8</accession>
<dbReference type="InterPro" id="IPR003018">
    <property type="entry name" value="GAF"/>
</dbReference>
<dbReference type="Gene3D" id="3.30.450.40">
    <property type="match status" value="1"/>
</dbReference>
<dbReference type="Proteomes" id="UP001500235">
    <property type="component" value="Unassembled WGS sequence"/>
</dbReference>
<name>A0ABP7T5C8_9SPHN</name>
<dbReference type="EMBL" id="BAABBQ010000001">
    <property type="protein sequence ID" value="GAA4021134.1"/>
    <property type="molecule type" value="Genomic_DNA"/>
</dbReference>
<evidence type="ECO:0000313" key="3">
    <source>
        <dbReference type="Proteomes" id="UP001500235"/>
    </source>
</evidence>
<evidence type="ECO:0000259" key="1">
    <source>
        <dbReference type="Pfam" id="PF01590"/>
    </source>
</evidence>
<organism evidence="2 3">
    <name type="scientific">Sphingomonas swuensis</name>
    <dbReference type="NCBI Taxonomy" id="977800"/>
    <lineage>
        <taxon>Bacteria</taxon>
        <taxon>Pseudomonadati</taxon>
        <taxon>Pseudomonadota</taxon>
        <taxon>Alphaproteobacteria</taxon>
        <taxon>Sphingomonadales</taxon>
        <taxon>Sphingomonadaceae</taxon>
        <taxon>Sphingomonas</taxon>
    </lineage>
</organism>
<dbReference type="InterPro" id="IPR029016">
    <property type="entry name" value="GAF-like_dom_sf"/>
</dbReference>
<comment type="caution">
    <text evidence="2">The sequence shown here is derived from an EMBL/GenBank/DDBJ whole genome shotgun (WGS) entry which is preliminary data.</text>
</comment>
<sequence>MQVAVEGRDAEIEAILLEVCHTTRMGFIAVARVTESRWVAAQVLDRIAFGLNPGDELDVKKTICDDIRQCGKAIIIDRVADDPEWRTHPVPMMFGFESYASVPIVLSDGSFYGTLCAIDPEERVLSATETVDLLNRCAARLGAILSKRKS</sequence>
<dbReference type="Pfam" id="PF01590">
    <property type="entry name" value="GAF"/>
    <property type="match status" value="1"/>
</dbReference>
<feature type="domain" description="GAF" evidence="1">
    <location>
        <begin position="12"/>
        <end position="143"/>
    </location>
</feature>
<evidence type="ECO:0000313" key="2">
    <source>
        <dbReference type="EMBL" id="GAA4021134.1"/>
    </source>
</evidence>